<name>A0ABR2ZXR9_9AGAR</name>
<dbReference type="Proteomes" id="UP001437256">
    <property type="component" value="Unassembled WGS sequence"/>
</dbReference>
<evidence type="ECO:0000313" key="1">
    <source>
        <dbReference type="EMBL" id="KAL0065082.1"/>
    </source>
</evidence>
<organism evidence="1 2">
    <name type="scientific">Marasmius tenuissimus</name>
    <dbReference type="NCBI Taxonomy" id="585030"/>
    <lineage>
        <taxon>Eukaryota</taxon>
        <taxon>Fungi</taxon>
        <taxon>Dikarya</taxon>
        <taxon>Basidiomycota</taxon>
        <taxon>Agaricomycotina</taxon>
        <taxon>Agaricomycetes</taxon>
        <taxon>Agaricomycetidae</taxon>
        <taxon>Agaricales</taxon>
        <taxon>Marasmiineae</taxon>
        <taxon>Marasmiaceae</taxon>
        <taxon>Marasmius</taxon>
    </lineage>
</organism>
<comment type="caution">
    <text evidence="1">The sequence shown here is derived from an EMBL/GenBank/DDBJ whole genome shotgun (WGS) entry which is preliminary data.</text>
</comment>
<proteinExistence type="predicted"/>
<dbReference type="EMBL" id="JBBXMP010000052">
    <property type="protein sequence ID" value="KAL0065082.1"/>
    <property type="molecule type" value="Genomic_DNA"/>
</dbReference>
<protein>
    <submittedName>
        <fullName evidence="1">Uncharacterized protein</fullName>
    </submittedName>
</protein>
<evidence type="ECO:0000313" key="2">
    <source>
        <dbReference type="Proteomes" id="UP001437256"/>
    </source>
</evidence>
<sequence length="237" mass="27486">MLSQRFLPSQLTTVLPFYLSSCFTDVQSHLPLNIPLPPNSPSSRVFRSRDSELLDAERQFSLHPTGKRISNSDEFSRNGVPGVRKHVQNLATMHLARTVQMITGCKEAIWVEYERMYAPDLPPVTTSRRKDGRYQFTNNKTIARESFDRAWTNWERYVPLATPAFVRRRLAPADSDMMDRIGLRDSMLTHLAWSESPGERPEWRVWRNAIDIKPVDEARAQKDLCRSLRGFVAWKPR</sequence>
<keyword evidence="2" id="KW-1185">Reference proteome</keyword>
<accession>A0ABR2ZXR9</accession>
<reference evidence="1 2" key="1">
    <citation type="submission" date="2024-05" db="EMBL/GenBank/DDBJ databases">
        <title>A draft genome resource for the thread blight pathogen Marasmius tenuissimus strain MS-2.</title>
        <authorList>
            <person name="Yulfo-Soto G.E."/>
            <person name="Baruah I.K."/>
            <person name="Amoako-Attah I."/>
            <person name="Bukari Y."/>
            <person name="Meinhardt L.W."/>
            <person name="Bailey B.A."/>
            <person name="Cohen S.P."/>
        </authorList>
    </citation>
    <scope>NUCLEOTIDE SEQUENCE [LARGE SCALE GENOMIC DNA]</scope>
    <source>
        <strain evidence="1 2">MS-2</strain>
    </source>
</reference>
<gene>
    <name evidence="1" type="ORF">AAF712_007918</name>
</gene>